<keyword evidence="3" id="KW-1185">Reference proteome</keyword>
<dbReference type="STRING" id="1884261.A0A5C3QK49"/>
<feature type="compositionally biased region" description="Polar residues" evidence="1">
    <location>
        <begin position="164"/>
        <end position="175"/>
    </location>
</feature>
<reference evidence="2 3" key="1">
    <citation type="journal article" date="2019" name="Nat. Ecol. Evol.">
        <title>Megaphylogeny resolves global patterns of mushroom evolution.</title>
        <authorList>
            <person name="Varga T."/>
            <person name="Krizsan K."/>
            <person name="Foldi C."/>
            <person name="Dima B."/>
            <person name="Sanchez-Garcia M."/>
            <person name="Sanchez-Ramirez S."/>
            <person name="Szollosi G.J."/>
            <person name="Szarkandi J.G."/>
            <person name="Papp V."/>
            <person name="Albert L."/>
            <person name="Andreopoulos W."/>
            <person name="Angelini C."/>
            <person name="Antonin V."/>
            <person name="Barry K.W."/>
            <person name="Bougher N.L."/>
            <person name="Buchanan P."/>
            <person name="Buyck B."/>
            <person name="Bense V."/>
            <person name="Catcheside P."/>
            <person name="Chovatia M."/>
            <person name="Cooper J."/>
            <person name="Damon W."/>
            <person name="Desjardin D."/>
            <person name="Finy P."/>
            <person name="Geml J."/>
            <person name="Haridas S."/>
            <person name="Hughes K."/>
            <person name="Justo A."/>
            <person name="Karasinski D."/>
            <person name="Kautmanova I."/>
            <person name="Kiss B."/>
            <person name="Kocsube S."/>
            <person name="Kotiranta H."/>
            <person name="LaButti K.M."/>
            <person name="Lechner B.E."/>
            <person name="Liimatainen K."/>
            <person name="Lipzen A."/>
            <person name="Lukacs Z."/>
            <person name="Mihaltcheva S."/>
            <person name="Morgado L.N."/>
            <person name="Niskanen T."/>
            <person name="Noordeloos M.E."/>
            <person name="Ohm R.A."/>
            <person name="Ortiz-Santana B."/>
            <person name="Ovrebo C."/>
            <person name="Racz N."/>
            <person name="Riley R."/>
            <person name="Savchenko A."/>
            <person name="Shiryaev A."/>
            <person name="Soop K."/>
            <person name="Spirin V."/>
            <person name="Szebenyi C."/>
            <person name="Tomsovsky M."/>
            <person name="Tulloss R.E."/>
            <person name="Uehling J."/>
            <person name="Grigoriev I.V."/>
            <person name="Vagvolgyi C."/>
            <person name="Papp T."/>
            <person name="Martin F.M."/>
            <person name="Miettinen O."/>
            <person name="Hibbett D.S."/>
            <person name="Nagy L.G."/>
        </authorList>
    </citation>
    <scope>NUCLEOTIDE SEQUENCE [LARGE SCALE GENOMIC DNA]</scope>
    <source>
        <strain evidence="2 3">CBS 309.79</strain>
    </source>
</reference>
<evidence type="ECO:0000313" key="2">
    <source>
        <dbReference type="EMBL" id="TFL01897.1"/>
    </source>
</evidence>
<feature type="compositionally biased region" description="Low complexity" evidence="1">
    <location>
        <begin position="38"/>
        <end position="48"/>
    </location>
</feature>
<feature type="compositionally biased region" description="Polar residues" evidence="1">
    <location>
        <begin position="1"/>
        <end position="12"/>
    </location>
</feature>
<gene>
    <name evidence="2" type="ORF">BDV98DRAFT_566372</name>
</gene>
<dbReference type="OrthoDB" id="3256408at2759"/>
<feature type="region of interest" description="Disordered" evidence="1">
    <location>
        <begin position="147"/>
        <end position="193"/>
    </location>
</feature>
<accession>A0A5C3QK49</accession>
<organism evidence="2 3">
    <name type="scientific">Pterulicium gracile</name>
    <dbReference type="NCBI Taxonomy" id="1884261"/>
    <lineage>
        <taxon>Eukaryota</taxon>
        <taxon>Fungi</taxon>
        <taxon>Dikarya</taxon>
        <taxon>Basidiomycota</taxon>
        <taxon>Agaricomycotina</taxon>
        <taxon>Agaricomycetes</taxon>
        <taxon>Agaricomycetidae</taxon>
        <taxon>Agaricales</taxon>
        <taxon>Pleurotineae</taxon>
        <taxon>Pterulaceae</taxon>
        <taxon>Pterulicium</taxon>
    </lineage>
</organism>
<feature type="region of interest" description="Disordered" evidence="1">
    <location>
        <begin position="279"/>
        <end position="322"/>
    </location>
</feature>
<protein>
    <submittedName>
        <fullName evidence="2">Uncharacterized protein</fullName>
    </submittedName>
</protein>
<feature type="region of interest" description="Disordered" evidence="1">
    <location>
        <begin position="354"/>
        <end position="382"/>
    </location>
</feature>
<name>A0A5C3QK49_9AGAR</name>
<dbReference type="EMBL" id="ML178823">
    <property type="protein sequence ID" value="TFL01897.1"/>
    <property type="molecule type" value="Genomic_DNA"/>
</dbReference>
<sequence length="571" mass="63285">MDTSVPAGTSDSEPPGSISLDGSGIFHIPSMLGKRRCSSPSSDSSFPFHLQPPSTRHTHTKSDPHIHRPTFVDPASRYPSPPSTGSDQRHSVPLPSSPLSSPTGPSDPPSPLMTRPLAMGMPLSPPPTTLRRTCDLPVAEASASCDADRLLPSTPVADEDRQRGSQLLSPLSTDWSQHRRISDASEDPDHHDTSMLLCPLPPARPQHDHVRIHSEVVQATTLQWSSWPIHSPPFPSAPSLVFGIEDAHHHPSLLNINPEFYRSHEHLTDAQCIHDDERMDVDDQPDHTRAPLWHPPFSPLSDIGDERDYLPSPDSPYLRDLTDLPELDDSEEYPESPSLRTFTDLPDAQVDEEINHAQAPSPTPTLISLPGADTDDDLLPAEHGTPKIYDKYSGSIFADIGSNASASLLLADPDLVLVPDSPPVENLDIDVTLLSQDPLLRRLSVIRKKSQAVERQLRQLEAQMLEQGAVHARAHVRQERRKHKEKFRETTALIRLNLGDEVFSSPFSEEHNGAPKVKNVTSKDQLVARMILKRHENFRPLSVRKCISLDPLTWKSPLSRFPVQKAETAEF</sequence>
<evidence type="ECO:0000256" key="1">
    <source>
        <dbReference type="SAM" id="MobiDB-lite"/>
    </source>
</evidence>
<feature type="compositionally biased region" description="Basic and acidic residues" evidence="1">
    <location>
        <begin position="176"/>
        <end position="193"/>
    </location>
</feature>
<dbReference type="AlphaFoldDB" id="A0A5C3QK49"/>
<feature type="compositionally biased region" description="Low complexity" evidence="1">
    <location>
        <begin position="91"/>
        <end position="104"/>
    </location>
</feature>
<dbReference type="Proteomes" id="UP000305067">
    <property type="component" value="Unassembled WGS sequence"/>
</dbReference>
<evidence type="ECO:0000313" key="3">
    <source>
        <dbReference type="Proteomes" id="UP000305067"/>
    </source>
</evidence>
<feature type="region of interest" description="Disordered" evidence="1">
    <location>
        <begin position="1"/>
        <end position="132"/>
    </location>
</feature>
<proteinExistence type="predicted"/>